<keyword evidence="2" id="KW-1185">Reference proteome</keyword>
<gene>
    <name evidence="1" type="ORF">CY35_07G099500</name>
</gene>
<evidence type="ECO:0000313" key="2">
    <source>
        <dbReference type="Proteomes" id="UP000828922"/>
    </source>
</evidence>
<proteinExistence type="predicted"/>
<organism evidence="1 2">
    <name type="scientific">Sphagnum magellanicum</name>
    <dbReference type="NCBI Taxonomy" id="128215"/>
    <lineage>
        <taxon>Eukaryota</taxon>
        <taxon>Viridiplantae</taxon>
        <taxon>Streptophyta</taxon>
        <taxon>Embryophyta</taxon>
        <taxon>Bryophyta</taxon>
        <taxon>Sphagnophytina</taxon>
        <taxon>Sphagnopsida</taxon>
        <taxon>Sphagnales</taxon>
        <taxon>Sphagnaceae</taxon>
        <taxon>Sphagnum</taxon>
    </lineage>
</organism>
<accession>A0ACB8HNH1</accession>
<sequence>MKGFFSNYYFTGTRTALLWAYFSSVAADAFARRHLKILLREGAASAVISVCFFTRCSISKMALYHVVSSRPTSRDLSPTLEDADLEEVLMGYPNISQAPFTNLAAFKRTCMMCLRSLVEGTKTPQYLAFTDVSQESLDEINKIRTKRRGWLPCMTIL</sequence>
<dbReference type="EMBL" id="CM038913">
    <property type="protein sequence ID" value="KAH9557726.1"/>
    <property type="molecule type" value="Genomic_DNA"/>
</dbReference>
<evidence type="ECO:0000313" key="1">
    <source>
        <dbReference type="EMBL" id="KAH9557726.1"/>
    </source>
</evidence>
<dbReference type="Proteomes" id="UP000828922">
    <property type="component" value="Linkage Group LG07"/>
</dbReference>
<name>A0ACB8HNH1_9BRYO</name>
<reference evidence="2" key="1">
    <citation type="journal article" date="2022" name="New Phytol.">
        <title>Phylogenomic structure and speciation in an emerging model: the Sphagnum magellanicum complex (Bryophyta).</title>
        <authorList>
            <person name="Shaw A.J."/>
            <person name="Piatkowski B."/>
            <person name="Duffy A.M."/>
            <person name="Aguero B."/>
            <person name="Imwattana K."/>
            <person name="Nieto-Lugilde M."/>
            <person name="Healey A."/>
            <person name="Weston D.J."/>
            <person name="Patel M.N."/>
            <person name="Schmutz J."/>
            <person name="Grimwood J."/>
            <person name="Yavitt J.B."/>
            <person name="Hassel K."/>
            <person name="Stenoien H.K."/>
            <person name="Flatberg K.I."/>
            <person name="Bickford C.P."/>
            <person name="Hicks K.A."/>
        </authorList>
    </citation>
    <scope>NUCLEOTIDE SEQUENCE [LARGE SCALE GENOMIC DNA]</scope>
</reference>
<comment type="caution">
    <text evidence="1">The sequence shown here is derived from an EMBL/GenBank/DDBJ whole genome shotgun (WGS) entry which is preliminary data.</text>
</comment>
<protein>
    <submittedName>
        <fullName evidence="1">Uncharacterized protein</fullName>
    </submittedName>
</protein>